<keyword evidence="9" id="KW-1185">Reference proteome</keyword>
<comment type="caution">
    <text evidence="8">The sequence shown here is derived from an EMBL/GenBank/DDBJ whole genome shotgun (WGS) entry which is preliminary data.</text>
</comment>
<keyword evidence="3 6" id="KW-0812">Transmembrane</keyword>
<feature type="transmembrane region" description="Helical" evidence="6">
    <location>
        <begin position="184"/>
        <end position="204"/>
    </location>
</feature>
<evidence type="ECO:0000313" key="9">
    <source>
        <dbReference type="Proteomes" id="UP001084197"/>
    </source>
</evidence>
<dbReference type="PANTHER" id="PTHR33406">
    <property type="entry name" value="MEMBRANE PROTEIN MJ1562-RELATED"/>
    <property type="match status" value="1"/>
</dbReference>
<evidence type="ECO:0000256" key="5">
    <source>
        <dbReference type="ARBA" id="ARBA00023136"/>
    </source>
</evidence>
<dbReference type="PANTHER" id="PTHR33406:SF13">
    <property type="entry name" value="MEMBRANE PROTEIN YDFJ"/>
    <property type="match status" value="1"/>
</dbReference>
<sequence>MEELLPEDSEAFQAITEFETYFESQESGIVVVKGEAETSKAFLTELEQELVANGVEGDFLYKVDVSELNAFGPLYLDISLFEELEMAIDDQNTEQLTELLTTIQEEQTSSSHDTVEYMSNEAENVFLMMMRFYIDNTDFLETRERIYDDVRASIDELLEKSDYQKIEAGLTGGAFIQDIEADRVALDGFFGTFFITILLIVGLIMISFRKVLLLTTVIYPLLLGALTTAAVAYLLYGAINLFSVSFALLLVGLGIDFSIHLLSRYLEEREQGQSTIHAIETAMNGTGNSIIIGALTTSTAFFTFIFAQFNAFEQMGVISSIGIILLCVAMIILVPAFIMLVEKNKPFKNKKKIRFTFLDIIGRFLEKRSLVVILVALLLLPLFFSTVRDITVIGNLDAVYPEDIDSRAWADLVEDEFDYNTNTLTFMVDEDATTDERLQTLKSRDDVEEVLSIYDYLPEQQEKKLEIIHKLNHVMKQVGYTDDDLFPAQEMQIDDLPDHLIANFVGKDGMLLAELIPSVNIYDETNYQRIASAIHDTSGNHPVGMASIMNEIVQLAQNDILFISLLCMLIIGLFLLCIFRSFKLMIISVVPLLLTLYVTIGLLPMLGQELNILSIAGFPLLIGIGIDSSIHLLHRLQTRANKSVGYVLMTTGKAIILSTLTTSIGFGSLIFINHPGMAQLGITVSLGLLICLVITLTVLPSLWLVTNNKGTKKSN</sequence>
<keyword evidence="2" id="KW-1003">Cell membrane</keyword>
<dbReference type="RefSeq" id="WP_268780638.1">
    <property type="nucleotide sequence ID" value="NZ_JAPRAT010000023.1"/>
</dbReference>
<evidence type="ECO:0000259" key="7">
    <source>
        <dbReference type="PROSITE" id="PS50156"/>
    </source>
</evidence>
<dbReference type="SUPFAM" id="SSF82866">
    <property type="entry name" value="Multidrug efflux transporter AcrB transmembrane domain"/>
    <property type="match status" value="2"/>
</dbReference>
<feature type="domain" description="SSD" evidence="7">
    <location>
        <begin position="222"/>
        <end position="340"/>
    </location>
</feature>
<feature type="domain" description="SSD" evidence="7">
    <location>
        <begin position="584"/>
        <end position="705"/>
    </location>
</feature>
<feature type="transmembrane region" description="Helical" evidence="6">
    <location>
        <begin position="654"/>
        <end position="672"/>
    </location>
</feature>
<comment type="subcellular location">
    <subcellularLocation>
        <location evidence="1">Cell membrane</location>
        <topology evidence="1">Multi-pass membrane protein</topology>
    </subcellularLocation>
</comment>
<dbReference type="InterPro" id="IPR004869">
    <property type="entry name" value="MMPL_dom"/>
</dbReference>
<evidence type="ECO:0000256" key="2">
    <source>
        <dbReference type="ARBA" id="ARBA00022475"/>
    </source>
</evidence>
<feature type="transmembrane region" description="Helical" evidence="6">
    <location>
        <begin position="678"/>
        <end position="705"/>
    </location>
</feature>
<accession>A0A9J6RET0</accession>
<dbReference type="InterPro" id="IPR050545">
    <property type="entry name" value="Mycobact_MmpL"/>
</dbReference>
<gene>
    <name evidence="8" type="ORF">OWO01_11700</name>
</gene>
<evidence type="ECO:0000256" key="4">
    <source>
        <dbReference type="ARBA" id="ARBA00022989"/>
    </source>
</evidence>
<protein>
    <submittedName>
        <fullName evidence="8">MMPL family transporter</fullName>
    </submittedName>
</protein>
<feature type="transmembrane region" description="Helical" evidence="6">
    <location>
        <begin position="560"/>
        <end position="579"/>
    </location>
</feature>
<keyword evidence="5 6" id="KW-0472">Membrane</keyword>
<feature type="transmembrane region" description="Helical" evidence="6">
    <location>
        <begin position="242"/>
        <end position="262"/>
    </location>
</feature>
<name>A0A9J6RET0_9BACI</name>
<dbReference type="InterPro" id="IPR000731">
    <property type="entry name" value="SSD"/>
</dbReference>
<feature type="transmembrane region" description="Helical" evidence="6">
    <location>
        <begin position="317"/>
        <end position="341"/>
    </location>
</feature>
<dbReference type="EMBL" id="JAPRAT010000023">
    <property type="protein sequence ID" value="MCZ0703876.1"/>
    <property type="molecule type" value="Genomic_DNA"/>
</dbReference>
<dbReference type="Gene3D" id="1.20.1640.10">
    <property type="entry name" value="Multidrug efflux transporter AcrB transmembrane domain"/>
    <property type="match status" value="2"/>
</dbReference>
<organism evidence="8 9">
    <name type="scientific">Natronobacillus azotifigens</name>
    <dbReference type="NCBI Taxonomy" id="472978"/>
    <lineage>
        <taxon>Bacteria</taxon>
        <taxon>Bacillati</taxon>
        <taxon>Bacillota</taxon>
        <taxon>Bacilli</taxon>
        <taxon>Bacillales</taxon>
        <taxon>Bacillaceae</taxon>
        <taxon>Natronobacillus</taxon>
    </lineage>
</organism>
<proteinExistence type="predicted"/>
<dbReference type="Pfam" id="PF03176">
    <property type="entry name" value="MMPL"/>
    <property type="match status" value="2"/>
</dbReference>
<evidence type="ECO:0000313" key="8">
    <source>
        <dbReference type="EMBL" id="MCZ0703876.1"/>
    </source>
</evidence>
<dbReference type="Proteomes" id="UP001084197">
    <property type="component" value="Unassembled WGS sequence"/>
</dbReference>
<keyword evidence="4 6" id="KW-1133">Transmembrane helix</keyword>
<feature type="transmembrane region" description="Helical" evidence="6">
    <location>
        <begin position="586"/>
        <end position="606"/>
    </location>
</feature>
<dbReference type="PROSITE" id="PS50156">
    <property type="entry name" value="SSD"/>
    <property type="match status" value="2"/>
</dbReference>
<evidence type="ECO:0000256" key="1">
    <source>
        <dbReference type="ARBA" id="ARBA00004651"/>
    </source>
</evidence>
<feature type="transmembrane region" description="Helical" evidence="6">
    <location>
        <begin position="211"/>
        <end position="236"/>
    </location>
</feature>
<dbReference type="GO" id="GO:0005886">
    <property type="term" value="C:plasma membrane"/>
    <property type="evidence" value="ECO:0007669"/>
    <property type="project" value="UniProtKB-SubCell"/>
</dbReference>
<feature type="transmembrane region" description="Helical" evidence="6">
    <location>
        <begin position="290"/>
        <end position="311"/>
    </location>
</feature>
<reference evidence="8" key="1">
    <citation type="submission" date="2022-11" db="EMBL/GenBank/DDBJ databases">
        <title>WGS of Natronobacillus azotifigens 24KS-1, an anaerobic diazotrophic haloalkaliphile from soda-rich habitats.</title>
        <authorList>
            <person name="Sorokin D.Y."/>
            <person name="Merkel A.Y."/>
        </authorList>
    </citation>
    <scope>NUCLEOTIDE SEQUENCE</scope>
    <source>
        <strain evidence="8">24KS-1</strain>
    </source>
</reference>
<feature type="transmembrane region" description="Helical" evidence="6">
    <location>
        <begin position="370"/>
        <end position="387"/>
    </location>
</feature>
<evidence type="ECO:0000256" key="6">
    <source>
        <dbReference type="SAM" id="Phobius"/>
    </source>
</evidence>
<feature type="transmembrane region" description="Helical" evidence="6">
    <location>
        <begin position="612"/>
        <end position="633"/>
    </location>
</feature>
<dbReference type="AlphaFoldDB" id="A0A9J6RET0"/>
<evidence type="ECO:0000256" key="3">
    <source>
        <dbReference type="ARBA" id="ARBA00022692"/>
    </source>
</evidence>